<evidence type="ECO:0000313" key="1">
    <source>
        <dbReference type="EMBL" id="KAJ0175696.1"/>
    </source>
</evidence>
<organism evidence="1 2">
    <name type="scientific">Dendrolimus kikuchii</name>
    <dbReference type="NCBI Taxonomy" id="765133"/>
    <lineage>
        <taxon>Eukaryota</taxon>
        <taxon>Metazoa</taxon>
        <taxon>Ecdysozoa</taxon>
        <taxon>Arthropoda</taxon>
        <taxon>Hexapoda</taxon>
        <taxon>Insecta</taxon>
        <taxon>Pterygota</taxon>
        <taxon>Neoptera</taxon>
        <taxon>Endopterygota</taxon>
        <taxon>Lepidoptera</taxon>
        <taxon>Glossata</taxon>
        <taxon>Ditrysia</taxon>
        <taxon>Bombycoidea</taxon>
        <taxon>Lasiocampidae</taxon>
        <taxon>Dendrolimus</taxon>
    </lineage>
</organism>
<dbReference type="Proteomes" id="UP000824533">
    <property type="component" value="Linkage Group LG15"/>
</dbReference>
<proteinExistence type="predicted"/>
<gene>
    <name evidence="1" type="ORF">K1T71_008855</name>
</gene>
<comment type="caution">
    <text evidence="1">The sequence shown here is derived from an EMBL/GenBank/DDBJ whole genome shotgun (WGS) entry which is preliminary data.</text>
</comment>
<name>A0ACC1CVG6_9NEOP</name>
<evidence type="ECO:0000313" key="2">
    <source>
        <dbReference type="Proteomes" id="UP000824533"/>
    </source>
</evidence>
<accession>A0ACC1CVG6</accession>
<sequence length="117" mass="13439">MSSQMSAIELLKLGDQGRKKPFLNQYWPQIIGTTIGVSAAVFINYQTRRPPFSGIQKHILLGGGMSAVLMYVTKKREEYFAEKDAVFRHYIELHPEDFPTSERKKIGDILEPWVPVR</sequence>
<dbReference type="EMBL" id="CM034401">
    <property type="protein sequence ID" value="KAJ0175696.1"/>
    <property type="molecule type" value="Genomic_DNA"/>
</dbReference>
<reference evidence="1 2" key="1">
    <citation type="journal article" date="2021" name="Front. Genet.">
        <title>Chromosome-Level Genome Assembly Reveals Significant Gene Expansion in the Toll and IMD Signaling Pathways of Dendrolimus kikuchii.</title>
        <authorList>
            <person name="Zhou J."/>
            <person name="Wu P."/>
            <person name="Xiong Z."/>
            <person name="Liu N."/>
            <person name="Zhao N."/>
            <person name="Ji M."/>
            <person name="Qiu Y."/>
            <person name="Yang B."/>
        </authorList>
    </citation>
    <scope>NUCLEOTIDE SEQUENCE [LARGE SCALE GENOMIC DNA]</scope>
    <source>
        <strain evidence="1">Ann1</strain>
    </source>
</reference>
<keyword evidence="2" id="KW-1185">Reference proteome</keyword>
<protein>
    <submittedName>
        <fullName evidence="1">Uncharacterized protein</fullName>
    </submittedName>
</protein>